<evidence type="ECO:0000313" key="3">
    <source>
        <dbReference type="Proteomes" id="UP001607302"/>
    </source>
</evidence>
<protein>
    <submittedName>
        <fullName evidence="2">Laminin EGF domain-containing protein</fullName>
    </submittedName>
</protein>
<organism evidence="2 3">
    <name type="scientific">Vespula squamosa</name>
    <name type="common">Southern yellow jacket</name>
    <name type="synonym">Wasp</name>
    <dbReference type="NCBI Taxonomy" id="30214"/>
    <lineage>
        <taxon>Eukaryota</taxon>
        <taxon>Metazoa</taxon>
        <taxon>Ecdysozoa</taxon>
        <taxon>Arthropoda</taxon>
        <taxon>Hexapoda</taxon>
        <taxon>Insecta</taxon>
        <taxon>Pterygota</taxon>
        <taxon>Neoptera</taxon>
        <taxon>Endopterygota</taxon>
        <taxon>Hymenoptera</taxon>
        <taxon>Apocrita</taxon>
        <taxon>Aculeata</taxon>
        <taxon>Vespoidea</taxon>
        <taxon>Vespidae</taxon>
        <taxon>Vespinae</taxon>
        <taxon>Vespula</taxon>
    </lineage>
</organism>
<name>A0ABD2A816_VESSQ</name>
<reference evidence="2 3" key="1">
    <citation type="journal article" date="2024" name="Ann. Entomol. Soc. Am.">
        <title>Genomic analyses of the southern and eastern yellowjacket wasps (Hymenoptera: Vespidae) reveal evolutionary signatures of social life.</title>
        <authorList>
            <person name="Catto M.A."/>
            <person name="Caine P.B."/>
            <person name="Orr S.E."/>
            <person name="Hunt B.G."/>
            <person name="Goodisman M.A.D."/>
        </authorList>
    </citation>
    <scope>NUCLEOTIDE SEQUENCE [LARGE SCALE GENOMIC DNA]</scope>
    <source>
        <strain evidence="2">233</strain>
        <tissue evidence="2">Head and thorax</tissue>
    </source>
</reference>
<sequence>MREKKEKRWQEARAKPVQLQPPREKVQIQHGTLQAVGPCQRRRLPAVPAFYGRKALSLLPRRLLQGSGEADHASQGLQTTRDRTRTIGYERRIHSPPPDNVRPVFTQTTVAPSGKGCFSNSSIGQQSETFAVSLRKLSALGRLFRSVKSFDISASRFYAILDRQG</sequence>
<comment type="caution">
    <text evidence="2">The sequence shown here is derived from an EMBL/GenBank/DDBJ whole genome shotgun (WGS) entry which is preliminary data.</text>
</comment>
<gene>
    <name evidence="2" type="ORF">V1478_014454</name>
</gene>
<keyword evidence="3" id="KW-1185">Reference proteome</keyword>
<dbReference type="EMBL" id="JAUDFV010000154">
    <property type="protein sequence ID" value="KAL2716778.1"/>
    <property type="molecule type" value="Genomic_DNA"/>
</dbReference>
<evidence type="ECO:0000256" key="1">
    <source>
        <dbReference type="SAM" id="MobiDB-lite"/>
    </source>
</evidence>
<dbReference type="AlphaFoldDB" id="A0ABD2A816"/>
<feature type="compositionally biased region" description="Basic and acidic residues" evidence="1">
    <location>
        <begin position="1"/>
        <end position="14"/>
    </location>
</feature>
<accession>A0ABD2A816</accession>
<dbReference type="Proteomes" id="UP001607302">
    <property type="component" value="Unassembled WGS sequence"/>
</dbReference>
<proteinExistence type="predicted"/>
<evidence type="ECO:0000313" key="2">
    <source>
        <dbReference type="EMBL" id="KAL2716778.1"/>
    </source>
</evidence>
<feature type="region of interest" description="Disordered" evidence="1">
    <location>
        <begin position="1"/>
        <end position="25"/>
    </location>
</feature>